<keyword evidence="3" id="KW-1185">Reference proteome</keyword>
<comment type="caution">
    <text evidence="2">The sequence shown here is derived from an EMBL/GenBank/DDBJ whole genome shotgun (WGS) entry which is preliminary data.</text>
</comment>
<gene>
    <name evidence="2" type="ORF">MATL_G00250910</name>
</gene>
<reference evidence="2" key="1">
    <citation type="submission" date="2021-01" db="EMBL/GenBank/DDBJ databases">
        <authorList>
            <person name="Zahm M."/>
            <person name="Roques C."/>
            <person name="Cabau C."/>
            <person name="Klopp C."/>
            <person name="Donnadieu C."/>
            <person name="Jouanno E."/>
            <person name="Lampietro C."/>
            <person name="Louis A."/>
            <person name="Herpin A."/>
            <person name="Echchiki A."/>
            <person name="Berthelot C."/>
            <person name="Parey E."/>
            <person name="Roest-Crollius H."/>
            <person name="Braasch I."/>
            <person name="Postlethwait J."/>
            <person name="Bobe J."/>
            <person name="Montfort J."/>
            <person name="Bouchez O."/>
            <person name="Begum T."/>
            <person name="Mejri S."/>
            <person name="Adams A."/>
            <person name="Chen W.-J."/>
            <person name="Guiguen Y."/>
        </authorList>
    </citation>
    <scope>NUCLEOTIDE SEQUENCE</scope>
    <source>
        <strain evidence="2">YG-15Mar2019-1</strain>
        <tissue evidence="2">Brain</tissue>
    </source>
</reference>
<proteinExistence type="predicted"/>
<feature type="region of interest" description="Disordered" evidence="1">
    <location>
        <begin position="75"/>
        <end position="98"/>
    </location>
</feature>
<organism evidence="2 3">
    <name type="scientific">Megalops atlanticus</name>
    <name type="common">Tarpon</name>
    <name type="synonym">Clupea gigantea</name>
    <dbReference type="NCBI Taxonomy" id="7932"/>
    <lineage>
        <taxon>Eukaryota</taxon>
        <taxon>Metazoa</taxon>
        <taxon>Chordata</taxon>
        <taxon>Craniata</taxon>
        <taxon>Vertebrata</taxon>
        <taxon>Euteleostomi</taxon>
        <taxon>Actinopterygii</taxon>
        <taxon>Neopterygii</taxon>
        <taxon>Teleostei</taxon>
        <taxon>Elopiformes</taxon>
        <taxon>Megalopidae</taxon>
        <taxon>Megalops</taxon>
    </lineage>
</organism>
<protein>
    <submittedName>
        <fullName evidence="2">Uncharacterized protein</fullName>
    </submittedName>
</protein>
<dbReference type="Proteomes" id="UP001046870">
    <property type="component" value="Chromosome 23"/>
</dbReference>
<dbReference type="AlphaFoldDB" id="A0A9D3PD32"/>
<accession>A0A9D3PD32</accession>
<feature type="region of interest" description="Disordered" evidence="1">
    <location>
        <begin position="1"/>
        <end position="39"/>
    </location>
</feature>
<name>A0A9D3PD32_MEGAT</name>
<sequence length="121" mass="14792">MTNTKRDMRGCPRKTVTGLDRKKRAKQKVRETTNTKRDWTGRRFSPIRLRLRGQTSFDRFNQVVEQKRMQALYTLEKRRERQQKRKKRQEGRKRKILTSDDSDIGEDVVYRVEREGHRRTR</sequence>
<dbReference type="EMBL" id="JAFDVH010000023">
    <property type="protein sequence ID" value="KAG7456323.1"/>
    <property type="molecule type" value="Genomic_DNA"/>
</dbReference>
<feature type="compositionally biased region" description="Basic residues" evidence="1">
    <location>
        <begin position="80"/>
        <end position="96"/>
    </location>
</feature>
<feature type="compositionally biased region" description="Basic and acidic residues" evidence="1">
    <location>
        <begin position="1"/>
        <end position="10"/>
    </location>
</feature>
<evidence type="ECO:0000256" key="1">
    <source>
        <dbReference type="SAM" id="MobiDB-lite"/>
    </source>
</evidence>
<evidence type="ECO:0000313" key="2">
    <source>
        <dbReference type="EMBL" id="KAG7456323.1"/>
    </source>
</evidence>
<evidence type="ECO:0000313" key="3">
    <source>
        <dbReference type="Proteomes" id="UP001046870"/>
    </source>
</evidence>
<feature type="compositionally biased region" description="Basic and acidic residues" evidence="1">
    <location>
        <begin position="28"/>
        <end position="39"/>
    </location>
</feature>